<accession>A0A327RN99</accession>
<protein>
    <submittedName>
        <fullName evidence="2">Uncharacterized protein</fullName>
    </submittedName>
</protein>
<evidence type="ECO:0000313" key="2">
    <source>
        <dbReference type="EMBL" id="RAJ17023.1"/>
    </source>
</evidence>
<feature type="transmembrane region" description="Helical" evidence="1">
    <location>
        <begin position="37"/>
        <end position="55"/>
    </location>
</feature>
<dbReference type="RefSeq" id="WP_111659137.1">
    <property type="nucleotide sequence ID" value="NZ_QLLO01000002.1"/>
</dbReference>
<comment type="caution">
    <text evidence="2">The sequence shown here is derived from an EMBL/GenBank/DDBJ whole genome shotgun (WGS) entry which is preliminary data.</text>
</comment>
<dbReference type="EMBL" id="QLLO01000002">
    <property type="protein sequence ID" value="RAJ17023.1"/>
    <property type="molecule type" value="Genomic_DNA"/>
</dbReference>
<evidence type="ECO:0000256" key="1">
    <source>
        <dbReference type="SAM" id="Phobius"/>
    </source>
</evidence>
<dbReference type="Proteomes" id="UP000248703">
    <property type="component" value="Unassembled WGS sequence"/>
</dbReference>
<feature type="transmembrane region" description="Helical" evidence="1">
    <location>
        <begin position="61"/>
        <end position="80"/>
    </location>
</feature>
<proteinExistence type="predicted"/>
<organism evidence="2 3">
    <name type="scientific">Olleya aquimaris</name>
    <dbReference type="NCBI Taxonomy" id="639310"/>
    <lineage>
        <taxon>Bacteria</taxon>
        <taxon>Pseudomonadati</taxon>
        <taxon>Bacteroidota</taxon>
        <taxon>Flavobacteriia</taxon>
        <taxon>Flavobacteriales</taxon>
        <taxon>Flavobacteriaceae</taxon>
    </lineage>
</organism>
<dbReference type="AlphaFoldDB" id="A0A327RN99"/>
<gene>
    <name evidence="2" type="ORF">LY08_00801</name>
</gene>
<keyword evidence="3" id="KW-1185">Reference proteome</keyword>
<evidence type="ECO:0000313" key="3">
    <source>
        <dbReference type="Proteomes" id="UP000248703"/>
    </source>
</evidence>
<reference evidence="2 3" key="1">
    <citation type="submission" date="2018-06" db="EMBL/GenBank/DDBJ databases">
        <title>Genomic Encyclopedia of Archaeal and Bacterial Type Strains, Phase II (KMG-II): from individual species to whole genera.</title>
        <authorList>
            <person name="Goeker M."/>
        </authorList>
    </citation>
    <scope>NUCLEOTIDE SEQUENCE [LARGE SCALE GENOMIC DNA]</scope>
    <source>
        <strain evidence="2 3">DSM 24464</strain>
    </source>
</reference>
<sequence>MQNPDILKGSDIKITNLRDAYKISIPGFRLKRNMSTFLRILLFGFAIFVISFLLYKQPENASPIVLSLILGLVLFFAFHLHSKTIIIFSKNFIKVKHGCLPFYRTRQLQNLTNIYIDDSVNIGSDSTGSDFIYLVISSSKQWNIKIIVDHLSRQDIEFLRSRLSYLRYKFLNEYIK</sequence>
<keyword evidence="1" id="KW-0472">Membrane</keyword>
<name>A0A327RN99_9FLAO</name>
<keyword evidence="1" id="KW-1133">Transmembrane helix</keyword>
<keyword evidence="1" id="KW-0812">Transmembrane</keyword>